<evidence type="ECO:0000313" key="2">
    <source>
        <dbReference type="Proteomes" id="UP000095282"/>
    </source>
</evidence>
<dbReference type="Pfam" id="PF07735">
    <property type="entry name" value="FBA_2"/>
    <property type="match status" value="1"/>
</dbReference>
<dbReference type="AlphaFoldDB" id="A0A1I7TUK5"/>
<sequence length="291" mass="34804">MMTPFELIDLSMTSLRARQAARFFSKVKPRFRVTLERKNSDETLIIISGDEEEWQYLWTSEQLLTESSLFYIEEFSENPIGDCMKWYETIKGVLGCRIDKVCDWCPNKSIIDWLRAQQDSIEDVSMMNGHQNDVKFFLKTMKVFGELEIEIADYGSQFRMEIPEGPIRLYIYNSRFIKFEQFLRLNHQEIILEESEMTSKEMNRFLKSWMACESHFDLKYLMIYMYELKIEDVLMNIPYERTTDPNIMVQFTSSPFWSQVDSGLKIMRRDGKMATLPEFQDDRDHFFLLIH</sequence>
<dbReference type="PANTHER" id="PTHR21503">
    <property type="entry name" value="F-BOX-CONTAINING HYPOTHETICAL PROTEIN C.ELEGANS"/>
    <property type="match status" value="1"/>
</dbReference>
<evidence type="ECO:0000259" key="1">
    <source>
        <dbReference type="Pfam" id="PF07735"/>
    </source>
</evidence>
<reference evidence="3" key="1">
    <citation type="submission" date="2016-11" db="UniProtKB">
        <authorList>
            <consortium name="WormBaseParasite"/>
        </authorList>
    </citation>
    <scope>IDENTIFICATION</scope>
</reference>
<dbReference type="Proteomes" id="UP000095282">
    <property type="component" value="Unplaced"/>
</dbReference>
<dbReference type="WBParaSite" id="Csp11.Scaffold629.g11936.t1">
    <property type="protein sequence ID" value="Csp11.Scaffold629.g11936.t1"/>
    <property type="gene ID" value="Csp11.Scaffold629.g11936"/>
</dbReference>
<accession>A0A1I7TUK5</accession>
<feature type="domain" description="Sdz-33 F-box" evidence="1">
    <location>
        <begin position="168"/>
        <end position="223"/>
    </location>
</feature>
<keyword evidence="2" id="KW-1185">Reference proteome</keyword>
<organism evidence="2 3">
    <name type="scientific">Caenorhabditis tropicalis</name>
    <dbReference type="NCBI Taxonomy" id="1561998"/>
    <lineage>
        <taxon>Eukaryota</taxon>
        <taxon>Metazoa</taxon>
        <taxon>Ecdysozoa</taxon>
        <taxon>Nematoda</taxon>
        <taxon>Chromadorea</taxon>
        <taxon>Rhabditida</taxon>
        <taxon>Rhabditina</taxon>
        <taxon>Rhabditomorpha</taxon>
        <taxon>Rhabditoidea</taxon>
        <taxon>Rhabditidae</taxon>
        <taxon>Peloderinae</taxon>
        <taxon>Caenorhabditis</taxon>
    </lineage>
</organism>
<dbReference type="InterPro" id="IPR012885">
    <property type="entry name" value="F-box_Sdz-33"/>
</dbReference>
<evidence type="ECO:0000313" key="3">
    <source>
        <dbReference type="WBParaSite" id="Csp11.Scaffold629.g11936.t1"/>
    </source>
</evidence>
<name>A0A1I7TUK5_9PELO</name>
<dbReference type="PANTHER" id="PTHR21503:SF8">
    <property type="entry name" value="F-BOX ASSOCIATED DOMAIN-CONTAINING PROTEIN-RELATED"/>
    <property type="match status" value="1"/>
</dbReference>
<proteinExistence type="predicted"/>
<protein>
    <submittedName>
        <fullName evidence="3">FBA_2 domain-containing protein</fullName>
    </submittedName>
</protein>